<keyword evidence="16" id="KW-1185">Reference proteome</keyword>
<keyword evidence="10" id="KW-0325">Glycoprotein</keyword>
<dbReference type="PRINTS" id="PR00237">
    <property type="entry name" value="GPCRRHODOPSN"/>
</dbReference>
<dbReference type="InterPro" id="IPR000725">
    <property type="entry name" value="Olfact_rcpt"/>
</dbReference>
<dbReference type="Gene3D" id="1.20.1070.10">
    <property type="entry name" value="Rhodopsin 7-helix transmembrane proteins"/>
    <property type="match status" value="1"/>
</dbReference>
<evidence type="ECO:0000256" key="2">
    <source>
        <dbReference type="ARBA" id="ARBA00022475"/>
    </source>
</evidence>
<dbReference type="Ensembl" id="ENSGAGT00000003916.1">
    <property type="protein sequence ID" value="ENSGAGP00000003395.1"/>
    <property type="gene ID" value="ENSGAGG00000002746.1"/>
</dbReference>
<dbReference type="GO" id="GO:0004984">
    <property type="term" value="F:olfactory receptor activity"/>
    <property type="evidence" value="ECO:0007669"/>
    <property type="project" value="InterPro"/>
</dbReference>
<reference evidence="16" key="1">
    <citation type="journal article" date="2017" name="PLoS ONE">
        <title>The Agassiz's desert tortoise genome provides a resource for the conservation of a threatened species.</title>
        <authorList>
            <person name="Tollis M."/>
            <person name="DeNardo D.F."/>
            <person name="Cornelius J.A."/>
            <person name="Dolby G.A."/>
            <person name="Edwards T."/>
            <person name="Henen B.T."/>
            <person name="Karl A.E."/>
            <person name="Murphy R.W."/>
            <person name="Kusumi K."/>
        </authorList>
    </citation>
    <scope>NUCLEOTIDE SEQUENCE [LARGE SCALE GENOMIC DNA]</scope>
</reference>
<feature type="domain" description="G-protein coupled receptors family 1 profile" evidence="14">
    <location>
        <begin position="39"/>
        <end position="287"/>
    </location>
</feature>
<feature type="transmembrane region" description="Helical" evidence="13">
    <location>
        <begin position="138"/>
        <end position="166"/>
    </location>
</feature>
<keyword evidence="11 12" id="KW-0807">Transducer</keyword>
<dbReference type="STRING" id="38772.ENSGAGP00000003395"/>
<keyword evidence="8 13" id="KW-0472">Membrane</keyword>
<evidence type="ECO:0000256" key="4">
    <source>
        <dbReference type="ARBA" id="ARBA00022692"/>
    </source>
</evidence>
<dbReference type="AlphaFoldDB" id="A0A452GNF7"/>
<feature type="transmembrane region" description="Helical" evidence="13">
    <location>
        <begin position="270"/>
        <end position="289"/>
    </location>
</feature>
<dbReference type="PANTHER" id="PTHR26454">
    <property type="entry name" value="OLFACTORY RECEPTOR"/>
    <property type="match status" value="1"/>
</dbReference>
<dbReference type="Proteomes" id="UP000291020">
    <property type="component" value="Unassembled WGS sequence"/>
</dbReference>
<evidence type="ECO:0000256" key="9">
    <source>
        <dbReference type="ARBA" id="ARBA00023170"/>
    </source>
</evidence>
<evidence type="ECO:0000256" key="1">
    <source>
        <dbReference type="ARBA" id="ARBA00004651"/>
    </source>
</evidence>
<keyword evidence="4 12" id="KW-0812">Transmembrane</keyword>
<feature type="transmembrane region" description="Helical" evidence="13">
    <location>
        <begin position="236"/>
        <end position="258"/>
    </location>
</feature>
<keyword evidence="2 13" id="KW-1003">Cell membrane</keyword>
<evidence type="ECO:0000259" key="14">
    <source>
        <dbReference type="PROSITE" id="PS50262"/>
    </source>
</evidence>
<sequence length="315" mass="35508">MWNQTTVTEFILIGFLYSHPLECLIAVGFLASYLLILSGNIMIITIILLDRHLHSPMHYFLWNLSCLEILITSSVLPKVIASFLTGDRSISYLACITQCYFYFLLGCSEFVLLAVMSYDRYVAICNPLRYTMVKNAQLCFQLVVGSWATGFLATIIPTILVITLPFCNANQIDHFFCDRLALVKLSCVDTSFVELLSFMTSSAILMGSLILTVVSYTCIVATIFRITSHSGRNKAFSTCSSHFIIITMGYGSCIFMYVRPSGSEISLNKLVALLNTVVTPLMSPFIFSMRNQQMKDSLRTALKRSMNFSRKHFNF</sequence>
<dbReference type="Pfam" id="PF13853">
    <property type="entry name" value="7tm_4"/>
    <property type="match status" value="1"/>
</dbReference>
<evidence type="ECO:0000256" key="5">
    <source>
        <dbReference type="ARBA" id="ARBA00022725"/>
    </source>
</evidence>
<feature type="transmembrane region" description="Helical" evidence="13">
    <location>
        <begin position="203"/>
        <end position="224"/>
    </location>
</feature>
<dbReference type="InterPro" id="IPR000276">
    <property type="entry name" value="GPCR_Rhodpsn"/>
</dbReference>
<dbReference type="PROSITE" id="PS50262">
    <property type="entry name" value="G_PROTEIN_RECEP_F1_2"/>
    <property type="match status" value="1"/>
</dbReference>
<dbReference type="InterPro" id="IPR047132">
    <property type="entry name" value="Olfact_rcpt_6C-like"/>
</dbReference>
<dbReference type="CDD" id="cd15912">
    <property type="entry name" value="7tmA_OR6C-like"/>
    <property type="match status" value="1"/>
</dbReference>
<evidence type="ECO:0000256" key="13">
    <source>
        <dbReference type="RuleBase" id="RU363047"/>
    </source>
</evidence>
<evidence type="ECO:0000256" key="8">
    <source>
        <dbReference type="ARBA" id="ARBA00023136"/>
    </source>
</evidence>
<accession>A0A452GNF7</accession>
<protein>
    <recommendedName>
        <fullName evidence="13">Olfactory receptor</fullName>
    </recommendedName>
</protein>
<evidence type="ECO:0000256" key="11">
    <source>
        <dbReference type="ARBA" id="ARBA00023224"/>
    </source>
</evidence>
<dbReference type="PRINTS" id="PR00245">
    <property type="entry name" value="OLFACTORYR"/>
</dbReference>
<feature type="transmembrane region" description="Helical" evidence="13">
    <location>
        <begin position="90"/>
        <end position="118"/>
    </location>
</feature>
<dbReference type="GO" id="GO:0005886">
    <property type="term" value="C:plasma membrane"/>
    <property type="evidence" value="ECO:0007669"/>
    <property type="project" value="UniProtKB-SubCell"/>
</dbReference>
<evidence type="ECO:0000256" key="6">
    <source>
        <dbReference type="ARBA" id="ARBA00022989"/>
    </source>
</evidence>
<reference evidence="15" key="3">
    <citation type="submission" date="2025-09" db="UniProtKB">
        <authorList>
            <consortium name="Ensembl"/>
        </authorList>
    </citation>
    <scope>IDENTIFICATION</scope>
</reference>
<evidence type="ECO:0000256" key="3">
    <source>
        <dbReference type="ARBA" id="ARBA00022606"/>
    </source>
</evidence>
<evidence type="ECO:0000256" key="12">
    <source>
        <dbReference type="RuleBase" id="RU000688"/>
    </source>
</evidence>
<keyword evidence="3 13" id="KW-0716">Sensory transduction</keyword>
<dbReference type="SUPFAM" id="SSF81321">
    <property type="entry name" value="Family A G protein-coupled receptor-like"/>
    <property type="match status" value="1"/>
</dbReference>
<dbReference type="GO" id="GO:0004930">
    <property type="term" value="F:G protein-coupled receptor activity"/>
    <property type="evidence" value="ECO:0007669"/>
    <property type="project" value="UniProtKB-KW"/>
</dbReference>
<comment type="similarity">
    <text evidence="12">Belongs to the G-protein coupled receptor 1 family.</text>
</comment>
<dbReference type="PANTHER" id="PTHR26454:SF18">
    <property type="entry name" value="OLFACTORY RECEPTOR 6C76"/>
    <property type="match status" value="1"/>
</dbReference>
<keyword evidence="7 12" id="KW-0297">G-protein coupled receptor</keyword>
<evidence type="ECO:0000256" key="7">
    <source>
        <dbReference type="ARBA" id="ARBA00023040"/>
    </source>
</evidence>
<reference evidence="15" key="2">
    <citation type="submission" date="2025-08" db="UniProtKB">
        <authorList>
            <consortium name="Ensembl"/>
        </authorList>
    </citation>
    <scope>IDENTIFICATION</scope>
</reference>
<feature type="transmembrane region" description="Helical" evidence="13">
    <location>
        <begin position="61"/>
        <end position="84"/>
    </location>
</feature>
<feature type="transmembrane region" description="Helical" evidence="13">
    <location>
        <begin position="24"/>
        <end position="49"/>
    </location>
</feature>
<dbReference type="FunFam" id="1.20.1070.10:FF:000010">
    <property type="entry name" value="Olfactory receptor"/>
    <property type="match status" value="1"/>
</dbReference>
<proteinExistence type="inferred from homology"/>
<name>A0A452GNF7_9SAUR</name>
<dbReference type="PROSITE" id="PS00237">
    <property type="entry name" value="G_PROTEIN_RECEP_F1_1"/>
    <property type="match status" value="1"/>
</dbReference>
<keyword evidence="9 12" id="KW-0675">Receptor</keyword>
<evidence type="ECO:0000313" key="16">
    <source>
        <dbReference type="Proteomes" id="UP000291020"/>
    </source>
</evidence>
<keyword evidence="5 13" id="KW-0552">Olfaction</keyword>
<comment type="subcellular location">
    <subcellularLocation>
        <location evidence="1 13">Cell membrane</location>
        <topology evidence="1 13">Multi-pass membrane protein</topology>
    </subcellularLocation>
</comment>
<dbReference type="InterPro" id="IPR017452">
    <property type="entry name" value="GPCR_Rhodpsn_7TM"/>
</dbReference>
<evidence type="ECO:0000313" key="15">
    <source>
        <dbReference type="Ensembl" id="ENSGAGP00000003395.1"/>
    </source>
</evidence>
<evidence type="ECO:0000256" key="10">
    <source>
        <dbReference type="ARBA" id="ARBA00023180"/>
    </source>
</evidence>
<keyword evidence="6 13" id="KW-1133">Transmembrane helix</keyword>
<organism evidence="15 16">
    <name type="scientific">Gopherus agassizii</name>
    <name type="common">Agassiz's desert tortoise</name>
    <dbReference type="NCBI Taxonomy" id="38772"/>
    <lineage>
        <taxon>Eukaryota</taxon>
        <taxon>Metazoa</taxon>
        <taxon>Chordata</taxon>
        <taxon>Craniata</taxon>
        <taxon>Vertebrata</taxon>
        <taxon>Euteleostomi</taxon>
        <taxon>Archelosauria</taxon>
        <taxon>Testudinata</taxon>
        <taxon>Testudines</taxon>
        <taxon>Cryptodira</taxon>
        <taxon>Durocryptodira</taxon>
        <taxon>Testudinoidea</taxon>
        <taxon>Testudinidae</taxon>
        <taxon>Gopherus</taxon>
    </lineage>
</organism>